<reference evidence="3 4" key="1">
    <citation type="submission" date="2018-05" db="EMBL/GenBank/DDBJ databases">
        <title>Leucothrix arctica sp. nov., isolated from Arctic seawater.</title>
        <authorList>
            <person name="Choi A."/>
            <person name="Baek K."/>
        </authorList>
    </citation>
    <scope>NUCLEOTIDE SEQUENCE [LARGE SCALE GENOMIC DNA]</scope>
    <source>
        <strain evidence="3 4">IMCC9719</strain>
    </source>
</reference>
<evidence type="ECO:0000259" key="2">
    <source>
        <dbReference type="Pfam" id="PF01243"/>
    </source>
</evidence>
<dbReference type="AlphaFoldDB" id="A0A317CG34"/>
<protein>
    <submittedName>
        <fullName evidence="3">Pyridoxamine 5'-phosphate oxidase</fullName>
    </submittedName>
</protein>
<keyword evidence="4" id="KW-1185">Reference proteome</keyword>
<dbReference type="GO" id="GO:0005829">
    <property type="term" value="C:cytosol"/>
    <property type="evidence" value="ECO:0007669"/>
    <property type="project" value="TreeGrafter"/>
</dbReference>
<dbReference type="GO" id="GO:0016627">
    <property type="term" value="F:oxidoreductase activity, acting on the CH-CH group of donors"/>
    <property type="evidence" value="ECO:0007669"/>
    <property type="project" value="TreeGrafter"/>
</dbReference>
<dbReference type="PANTHER" id="PTHR35176:SF6">
    <property type="entry name" value="HEME OXYGENASE HI_0854-RELATED"/>
    <property type="match status" value="1"/>
</dbReference>
<dbReference type="InterPro" id="IPR012349">
    <property type="entry name" value="Split_barrel_FMN-bd"/>
</dbReference>
<evidence type="ECO:0000313" key="4">
    <source>
        <dbReference type="Proteomes" id="UP000245506"/>
    </source>
</evidence>
<proteinExistence type="predicted"/>
<dbReference type="Pfam" id="PF01243">
    <property type="entry name" value="PNPOx_N"/>
    <property type="match status" value="1"/>
</dbReference>
<accession>A0A317CG34</accession>
<evidence type="ECO:0000256" key="1">
    <source>
        <dbReference type="ARBA" id="ARBA00023002"/>
    </source>
</evidence>
<comment type="caution">
    <text evidence="3">The sequence shown here is derived from an EMBL/GenBank/DDBJ whole genome shotgun (WGS) entry which is preliminary data.</text>
</comment>
<dbReference type="RefSeq" id="WP_109823794.1">
    <property type="nucleotide sequence ID" value="NZ_QGKL01000035.1"/>
</dbReference>
<feature type="domain" description="Pyridoxamine 5'-phosphate oxidase N-terminal" evidence="2">
    <location>
        <begin position="14"/>
        <end position="142"/>
    </location>
</feature>
<dbReference type="PIRSF" id="PIRSF004633">
    <property type="entry name" value="UCP_PLP_oxd"/>
    <property type="match status" value="1"/>
</dbReference>
<dbReference type="InterPro" id="IPR052019">
    <property type="entry name" value="F420H2_bilvrd_red/Heme_oxyg"/>
</dbReference>
<dbReference type="PANTHER" id="PTHR35176">
    <property type="entry name" value="HEME OXYGENASE HI_0854-RELATED"/>
    <property type="match status" value="1"/>
</dbReference>
<dbReference type="Gene3D" id="2.30.110.10">
    <property type="entry name" value="Electron Transport, Fmn-binding Protein, Chain A"/>
    <property type="match status" value="1"/>
</dbReference>
<name>A0A317CG34_9GAMM</name>
<dbReference type="InterPro" id="IPR014419">
    <property type="entry name" value="HutZ"/>
</dbReference>
<dbReference type="EMBL" id="QGKL01000035">
    <property type="protein sequence ID" value="PWQ95182.1"/>
    <property type="molecule type" value="Genomic_DNA"/>
</dbReference>
<organism evidence="3 4">
    <name type="scientific">Leucothrix arctica</name>
    <dbReference type="NCBI Taxonomy" id="1481894"/>
    <lineage>
        <taxon>Bacteria</taxon>
        <taxon>Pseudomonadati</taxon>
        <taxon>Pseudomonadota</taxon>
        <taxon>Gammaproteobacteria</taxon>
        <taxon>Thiotrichales</taxon>
        <taxon>Thiotrichaceae</taxon>
        <taxon>Leucothrix</taxon>
    </lineage>
</organism>
<dbReference type="GO" id="GO:0070967">
    <property type="term" value="F:coenzyme F420 binding"/>
    <property type="evidence" value="ECO:0007669"/>
    <property type="project" value="TreeGrafter"/>
</dbReference>
<gene>
    <name evidence="3" type="ORF">DKT75_12595</name>
</gene>
<keyword evidence="1" id="KW-0560">Oxidoreductase</keyword>
<sequence>MTQQDERIQTYNEILLFRESFETLLMSTSNGAGIPEASYAGYIEDEGDYYIYTSELAKHTGNLIDNPNCSILFIENEHSASHLLARKRLTYTCEVTEVSRSSHVFNQTLDKLTERFGFVMNNLRDMTDFHLFRLHPVAGRYISGFAKAFTLTGGDLKTVKHQNEGGHRKSPTKETA</sequence>
<dbReference type="SUPFAM" id="SSF50475">
    <property type="entry name" value="FMN-binding split barrel"/>
    <property type="match status" value="1"/>
</dbReference>
<dbReference type="InterPro" id="IPR011576">
    <property type="entry name" value="Pyridox_Oxase_N"/>
</dbReference>
<dbReference type="OrthoDB" id="5345368at2"/>
<dbReference type="Proteomes" id="UP000245506">
    <property type="component" value="Unassembled WGS sequence"/>
</dbReference>
<evidence type="ECO:0000313" key="3">
    <source>
        <dbReference type="EMBL" id="PWQ95182.1"/>
    </source>
</evidence>